<sequence>TLDGLGRLRVPSWGCPSRHLEALWHSSFRSVLAPPFHILGYDVMIAVGLLRFGLDLPEAKVAALLAVGWNVPLPQSSVSRLSTEFLVRWRMLCEARLPPLVAGGGRPIVLQIDGTVVPGAPVTFRAREARTGATLWAEQLEAESHVEVVRFLRIVKARYGTPILLIRDLSPTLRDAVSEVFPEVPQQEDHMHFLSMVGPIDLPDYEPLRHGLLAG</sequence>
<evidence type="ECO:0000313" key="1">
    <source>
        <dbReference type="EMBL" id="EQD29526.1"/>
    </source>
</evidence>
<organism evidence="1">
    <name type="scientific">mine drainage metagenome</name>
    <dbReference type="NCBI Taxonomy" id="410659"/>
    <lineage>
        <taxon>unclassified sequences</taxon>
        <taxon>metagenomes</taxon>
        <taxon>ecological metagenomes</taxon>
    </lineage>
</organism>
<name>T0Y388_9ZZZZ</name>
<comment type="caution">
    <text evidence="1">The sequence shown here is derived from an EMBL/GenBank/DDBJ whole genome shotgun (WGS) entry which is preliminary data.</text>
</comment>
<feature type="non-terminal residue" evidence="1">
    <location>
        <position position="1"/>
    </location>
</feature>
<accession>T0Y388</accession>
<dbReference type="EMBL" id="AUZY01012553">
    <property type="protein sequence ID" value="EQD29526.1"/>
    <property type="molecule type" value="Genomic_DNA"/>
</dbReference>
<feature type="non-terminal residue" evidence="1">
    <location>
        <position position="215"/>
    </location>
</feature>
<dbReference type="AlphaFoldDB" id="T0Y388"/>
<evidence type="ECO:0008006" key="2">
    <source>
        <dbReference type="Google" id="ProtNLM"/>
    </source>
</evidence>
<protein>
    <recommendedName>
        <fullName evidence="2">Transposase</fullName>
    </recommendedName>
</protein>
<proteinExistence type="predicted"/>
<gene>
    <name evidence="1" type="ORF">B1B_18727</name>
</gene>
<reference evidence="1" key="2">
    <citation type="journal article" date="2014" name="ISME J.">
        <title>Microbial stratification in low pH oxic and suboxic macroscopic growths along an acid mine drainage.</title>
        <authorList>
            <person name="Mendez-Garcia C."/>
            <person name="Mesa V."/>
            <person name="Sprenger R.R."/>
            <person name="Richter M."/>
            <person name="Diez M.S."/>
            <person name="Solano J."/>
            <person name="Bargiela R."/>
            <person name="Golyshina O.V."/>
            <person name="Manteca A."/>
            <person name="Ramos J.L."/>
            <person name="Gallego J.R."/>
            <person name="Llorente I."/>
            <person name="Martins Dos Santos V.A."/>
            <person name="Jensen O.N."/>
            <person name="Pelaez A.I."/>
            <person name="Sanchez J."/>
            <person name="Ferrer M."/>
        </authorList>
    </citation>
    <scope>NUCLEOTIDE SEQUENCE</scope>
</reference>
<reference evidence="1" key="1">
    <citation type="submission" date="2013-08" db="EMBL/GenBank/DDBJ databases">
        <authorList>
            <person name="Mendez C."/>
            <person name="Richter M."/>
            <person name="Ferrer M."/>
            <person name="Sanchez J."/>
        </authorList>
    </citation>
    <scope>NUCLEOTIDE SEQUENCE</scope>
</reference>